<dbReference type="Gene3D" id="3.30.559.10">
    <property type="entry name" value="Chloramphenicol acetyltransferase-like domain"/>
    <property type="match status" value="2"/>
</dbReference>
<keyword evidence="2" id="KW-0808">Transferase</keyword>
<gene>
    <name evidence="4" type="ORF">FEM48_Zijuj03G0046700</name>
</gene>
<name>A0A978VN85_ZIZJJ</name>
<comment type="similarity">
    <text evidence="1">Belongs to the plant acyltransferase family.</text>
</comment>
<dbReference type="PANTHER" id="PTHR31623:SF17">
    <property type="entry name" value="F21J9.9"/>
    <property type="match status" value="1"/>
</dbReference>
<organism evidence="4 5">
    <name type="scientific">Ziziphus jujuba var. spinosa</name>
    <dbReference type="NCBI Taxonomy" id="714518"/>
    <lineage>
        <taxon>Eukaryota</taxon>
        <taxon>Viridiplantae</taxon>
        <taxon>Streptophyta</taxon>
        <taxon>Embryophyta</taxon>
        <taxon>Tracheophyta</taxon>
        <taxon>Spermatophyta</taxon>
        <taxon>Magnoliopsida</taxon>
        <taxon>eudicotyledons</taxon>
        <taxon>Gunneridae</taxon>
        <taxon>Pentapetalae</taxon>
        <taxon>rosids</taxon>
        <taxon>fabids</taxon>
        <taxon>Rosales</taxon>
        <taxon>Rhamnaceae</taxon>
        <taxon>Paliureae</taxon>
        <taxon>Ziziphus</taxon>
    </lineage>
</organism>
<keyword evidence="3" id="KW-0012">Acyltransferase</keyword>
<proteinExistence type="inferred from homology"/>
<evidence type="ECO:0000313" key="4">
    <source>
        <dbReference type="EMBL" id="KAH7537010.1"/>
    </source>
</evidence>
<evidence type="ECO:0000256" key="3">
    <source>
        <dbReference type="ARBA" id="ARBA00023315"/>
    </source>
</evidence>
<dbReference type="InterPro" id="IPR023213">
    <property type="entry name" value="CAT-like_dom_sf"/>
</dbReference>
<evidence type="ECO:0008006" key="6">
    <source>
        <dbReference type="Google" id="ProtNLM"/>
    </source>
</evidence>
<comment type="caution">
    <text evidence="4">The sequence shown here is derived from an EMBL/GenBank/DDBJ whole genome shotgun (WGS) entry which is preliminary data.</text>
</comment>
<dbReference type="GO" id="GO:0016746">
    <property type="term" value="F:acyltransferase activity"/>
    <property type="evidence" value="ECO:0007669"/>
    <property type="project" value="UniProtKB-KW"/>
</dbReference>
<accession>A0A978VN85</accession>
<dbReference type="EMBL" id="JAEACU010000003">
    <property type="protein sequence ID" value="KAH7537010.1"/>
    <property type="molecule type" value="Genomic_DNA"/>
</dbReference>
<evidence type="ECO:0000313" key="5">
    <source>
        <dbReference type="Proteomes" id="UP000813462"/>
    </source>
</evidence>
<reference evidence="4" key="1">
    <citation type="journal article" date="2021" name="Front. Plant Sci.">
        <title>Chromosome-Scale Genome Assembly for Chinese Sour Jujube and Insights Into Its Genome Evolution and Domestication Signature.</title>
        <authorList>
            <person name="Shen L.-Y."/>
            <person name="Luo H."/>
            <person name="Wang X.-L."/>
            <person name="Wang X.-M."/>
            <person name="Qiu X.-J."/>
            <person name="Liu H."/>
            <person name="Zhou S.-S."/>
            <person name="Jia K.-H."/>
            <person name="Nie S."/>
            <person name="Bao Y.-T."/>
            <person name="Zhang R.-G."/>
            <person name="Yun Q.-Z."/>
            <person name="Chai Y.-H."/>
            <person name="Lu J.-Y."/>
            <person name="Li Y."/>
            <person name="Zhao S.-W."/>
            <person name="Mao J.-F."/>
            <person name="Jia S.-G."/>
            <person name="Mao Y.-M."/>
        </authorList>
    </citation>
    <scope>NUCLEOTIDE SEQUENCE</scope>
    <source>
        <strain evidence="4">AT0</strain>
        <tissue evidence="4">Leaf</tissue>
    </source>
</reference>
<sequence length="451" mass="51531">MKIEIISREFVKPSSPTPNHLRNYKLSLLDQLVRPCVYISKLYLYPENHIPIHQRLHKLKNSLSETLTRFYPLAGRIKDNISIECHDDGALYTEARVHGFLLDFLKLEPHYKQRERLLPDKTEFFDTASPPLLLVQANFFECGGLALGFYMCHKFGDGGTLNLFIKYWASIAYGHEKELLPALDFDAGSSRFPPSEDFKVQEPPVKNLRYANHVTKRYVFDARKIAALKTKVASPLVQQPTRTEAILALIWRCAISASRLNKGVSMHYVMHQLVNIRNRVEPPFPKNSVGNFVQYFSVQAEDVKTELQDLVALLRKGINEFGENEVKRLSGEDAFGEIVRSSKKRREISGRDDVRLFTCTSVCSINFYEADFGWGKPMWMSMESGSNLNNFAILTNTREGNGVEAWVSLSEKEMEYFESDPELLEFASLNPSAPNGAEFKYQRAISSSYDL</sequence>
<dbReference type="PANTHER" id="PTHR31623">
    <property type="entry name" value="F21J9.9"/>
    <property type="match status" value="1"/>
</dbReference>
<dbReference type="Pfam" id="PF02458">
    <property type="entry name" value="Transferase"/>
    <property type="match status" value="1"/>
</dbReference>
<protein>
    <recommendedName>
        <fullName evidence="6">BAHD acyltransferase BIA1-like</fullName>
    </recommendedName>
</protein>
<evidence type="ECO:0000256" key="2">
    <source>
        <dbReference type="ARBA" id="ARBA00022679"/>
    </source>
</evidence>
<dbReference type="AlphaFoldDB" id="A0A978VN85"/>
<dbReference type="Proteomes" id="UP000813462">
    <property type="component" value="Unassembled WGS sequence"/>
</dbReference>
<evidence type="ECO:0000256" key="1">
    <source>
        <dbReference type="ARBA" id="ARBA00009861"/>
    </source>
</evidence>